<evidence type="ECO:0000313" key="2">
    <source>
        <dbReference type="EMBL" id="CCO06656.1"/>
    </source>
</evidence>
<feature type="domain" description="Transcription factor zinc-finger" evidence="1">
    <location>
        <begin position="70"/>
        <end position="110"/>
    </location>
</feature>
<evidence type="ECO:0000259" key="1">
    <source>
        <dbReference type="Pfam" id="PF13453"/>
    </source>
</evidence>
<evidence type="ECO:0000313" key="3">
    <source>
        <dbReference type="EMBL" id="SLM32707.1"/>
    </source>
</evidence>
<feature type="domain" description="Transcription factor zinc-finger" evidence="1">
    <location>
        <begin position="3"/>
        <end position="39"/>
    </location>
</feature>
<sequence>MECPACKTLLEEVTIEGIALDVCKKGCGGIWFDRFELQKMDEPHEFTDENLIEVLAVEPVKKIDHSERRKCPKCQDVIMMRHFFSVRKEVEVDECPKCAGFWLDEGELFQIRHQFQTEEERINAARQYFGDMFDTDLEKMKNESKEKAEKAAKIAKIFRLVSPRNYF</sequence>
<name>L0R6M7_9BACT</name>
<proteinExistence type="predicted"/>
<dbReference type="AlphaFoldDB" id="L0R6M7"/>
<evidence type="ECO:0000313" key="4">
    <source>
        <dbReference type="Proteomes" id="UP000191931"/>
    </source>
</evidence>
<reference evidence="2" key="2">
    <citation type="submission" date="2012-12" db="EMBL/GenBank/DDBJ databases">
        <title>Region harboring genes involved in magnetosome formation of Candidatus Desulfamplus magnetosmortis.</title>
        <authorList>
            <person name="Lefevre C.T."/>
            <person name="Bazylinski D.A."/>
        </authorList>
    </citation>
    <scope>NUCLEOTIDE SEQUENCE</scope>
    <source>
        <strain evidence="2">BW-1</strain>
    </source>
</reference>
<gene>
    <name evidence="2" type="ORF">DEMABW1_80045</name>
    <name evidence="3" type="ORF">MTBBW1_80045</name>
</gene>
<organism evidence="2">
    <name type="scientific">Desulfamplus magnetovallimortis</name>
    <dbReference type="NCBI Taxonomy" id="1246637"/>
    <lineage>
        <taxon>Bacteria</taxon>
        <taxon>Pseudomonadati</taxon>
        <taxon>Thermodesulfobacteriota</taxon>
        <taxon>Desulfobacteria</taxon>
        <taxon>Desulfobacterales</taxon>
        <taxon>Desulfobacteraceae</taxon>
        <taxon>Desulfamplus</taxon>
    </lineage>
</organism>
<dbReference type="STRING" id="1246637.MTBBW1_80045"/>
<protein>
    <recommendedName>
        <fullName evidence="1">Transcription factor zinc-finger domain-containing protein</fullName>
    </recommendedName>
</protein>
<dbReference type="InterPro" id="IPR027392">
    <property type="entry name" value="TF_Znf"/>
</dbReference>
<dbReference type="EMBL" id="FWEV01000325">
    <property type="protein sequence ID" value="SLM32707.1"/>
    <property type="molecule type" value="Genomic_DNA"/>
</dbReference>
<dbReference type="Proteomes" id="UP000191931">
    <property type="component" value="Unassembled WGS sequence"/>
</dbReference>
<dbReference type="EMBL" id="HF547348">
    <property type="protein sequence ID" value="CCO06656.1"/>
    <property type="molecule type" value="Genomic_DNA"/>
</dbReference>
<reference evidence="3 4" key="3">
    <citation type="submission" date="2017-03" db="EMBL/GenBank/DDBJ databases">
        <authorList>
            <person name="Afonso C.L."/>
            <person name="Miller P.J."/>
            <person name="Scott M.A."/>
            <person name="Spackman E."/>
            <person name="Goraichik I."/>
            <person name="Dimitrov K.M."/>
            <person name="Suarez D.L."/>
            <person name="Swayne D.E."/>
        </authorList>
    </citation>
    <scope>NUCLEOTIDE SEQUENCE [LARGE SCALE GENOMIC DNA]</scope>
    <source>
        <strain evidence="3">PRJEB14757</strain>
    </source>
</reference>
<accession>L0R6M7</accession>
<dbReference type="Pfam" id="PF13453">
    <property type="entry name" value="Zn_ribbon_TFIIB"/>
    <property type="match status" value="2"/>
</dbReference>
<keyword evidence="4" id="KW-1185">Reference proteome</keyword>
<dbReference type="RefSeq" id="WP_080798150.1">
    <property type="nucleotide sequence ID" value="NZ_LT828540.1"/>
</dbReference>
<reference evidence="2" key="1">
    <citation type="submission" date="2012-10" db="EMBL/GenBank/DDBJ databases">
        <authorList>
            <person name="Lefevre C."/>
        </authorList>
    </citation>
    <scope>NUCLEOTIDE SEQUENCE</scope>
    <source>
        <strain evidence="2">BW-1</strain>
    </source>
</reference>